<evidence type="ECO:0000313" key="2">
    <source>
        <dbReference type="Proteomes" id="UP000031561"/>
    </source>
</evidence>
<proteinExistence type="predicted"/>
<comment type="caution">
    <text evidence="1">The sequence shown here is derived from an EMBL/GenBank/DDBJ whole genome shotgun (WGS) entry which is preliminary data.</text>
</comment>
<gene>
    <name evidence="1" type="ORF">QQ91_0006430</name>
</gene>
<dbReference type="EMBL" id="JTHE03000041">
    <property type="protein sequence ID" value="MCM1982462.1"/>
    <property type="molecule type" value="Genomic_DNA"/>
</dbReference>
<dbReference type="RefSeq" id="WP_166281228.1">
    <property type="nucleotide sequence ID" value="NZ_JTHE03000041.1"/>
</dbReference>
<dbReference type="Proteomes" id="UP000031561">
    <property type="component" value="Unassembled WGS sequence"/>
</dbReference>
<keyword evidence="2" id="KW-1185">Reference proteome</keyword>
<protein>
    <submittedName>
        <fullName evidence="1">Uncharacterized protein</fullName>
    </submittedName>
</protein>
<name>A0ABD4T1J9_9CYAN</name>
<accession>A0ABD4T1J9</accession>
<sequence>MLESLLSETLAVTVDHLKMTAEMIQCAEEAAVDLPEASKQKLNLLHVGVALALQALEDETLAALIQKSLTYQDLGF</sequence>
<reference evidence="1 2" key="1">
    <citation type="journal article" date="2015" name="Genome Announc.">
        <title>Draft Genome Sequence of Filamentous Marine Cyanobacterium Lyngbya confervoides Strain BDU141951.</title>
        <authorList>
            <person name="Chandrababunaidu M.M."/>
            <person name="Sen D."/>
            <person name="Tripathy S."/>
        </authorList>
    </citation>
    <scope>NUCLEOTIDE SEQUENCE [LARGE SCALE GENOMIC DNA]</scope>
    <source>
        <strain evidence="1 2">BDU141951</strain>
    </source>
</reference>
<organism evidence="1 2">
    <name type="scientific">Lyngbya confervoides BDU141951</name>
    <dbReference type="NCBI Taxonomy" id="1574623"/>
    <lineage>
        <taxon>Bacteria</taxon>
        <taxon>Bacillati</taxon>
        <taxon>Cyanobacteriota</taxon>
        <taxon>Cyanophyceae</taxon>
        <taxon>Oscillatoriophycideae</taxon>
        <taxon>Oscillatoriales</taxon>
        <taxon>Microcoleaceae</taxon>
        <taxon>Lyngbya</taxon>
    </lineage>
</organism>
<evidence type="ECO:0000313" key="1">
    <source>
        <dbReference type="EMBL" id="MCM1982462.1"/>
    </source>
</evidence>
<dbReference type="AlphaFoldDB" id="A0ABD4T1J9"/>